<accession>A0A2L0UHD7</accession>
<dbReference type="EMBL" id="CP024915">
    <property type="protein sequence ID" value="AUZ88650.1"/>
    <property type="molecule type" value="Genomic_DNA"/>
</dbReference>
<feature type="non-terminal residue" evidence="1">
    <location>
        <position position="1"/>
    </location>
</feature>
<evidence type="ECO:0000313" key="2">
    <source>
        <dbReference type="Proteomes" id="UP000239187"/>
    </source>
</evidence>
<protein>
    <submittedName>
        <fullName evidence="1">6-phospho-3-hexuloisomerase</fullName>
    </submittedName>
</protein>
<evidence type="ECO:0000313" key="1">
    <source>
        <dbReference type="EMBL" id="AUZ88650.1"/>
    </source>
</evidence>
<dbReference type="AlphaFoldDB" id="A0A2L0UHD7"/>
<dbReference type="Gene3D" id="3.40.50.10490">
    <property type="entry name" value="Glucose-6-phosphate isomerase like protein, domain 1"/>
    <property type="match status" value="1"/>
</dbReference>
<dbReference type="Proteomes" id="UP000239187">
    <property type="component" value="Chromosome"/>
</dbReference>
<proteinExistence type="predicted"/>
<keyword evidence="1" id="KW-0413">Isomerase</keyword>
<dbReference type="GO" id="GO:0016853">
    <property type="term" value="F:isomerase activity"/>
    <property type="evidence" value="ECO:0007669"/>
    <property type="project" value="UniProtKB-KW"/>
</dbReference>
<sequence length="64" mass="6979">GLAHRVVVIPAAQKTDHGGTASRQYSGSLFEQALLLVLDATFHTLWKADGTPAEDLWPRHANLE</sequence>
<gene>
    <name evidence="1" type="ORF">CVO76_14125</name>
</gene>
<reference evidence="1 2" key="1">
    <citation type="submission" date="2017-11" db="EMBL/GenBank/DDBJ databases">
        <title>Draft genome of Arthrobacter agilis strain UMCV2, a plant growth-promoting rhizobacterium and biocontrol capacity of phytopathogenic fungi.</title>
        <authorList>
            <person name="Martinez-Camara R."/>
            <person name="Santoyo G."/>
            <person name="Moreno-Hagelsieb G."/>
            <person name="Valencia-Cantero E."/>
        </authorList>
    </citation>
    <scope>NUCLEOTIDE SEQUENCE [LARGE SCALE GENOMIC DNA]</scope>
    <source>
        <strain evidence="1 2">UMCV2</strain>
    </source>
</reference>
<name>A0A2L0UHD7_9MICC</name>
<organism evidence="1 2">
    <name type="scientific">Arthrobacter agilis</name>
    <dbReference type="NCBI Taxonomy" id="37921"/>
    <lineage>
        <taxon>Bacteria</taxon>
        <taxon>Bacillati</taxon>
        <taxon>Actinomycetota</taxon>
        <taxon>Actinomycetes</taxon>
        <taxon>Micrococcales</taxon>
        <taxon>Micrococcaceae</taxon>
        <taxon>Arthrobacter</taxon>
    </lineage>
</organism>